<comment type="caution">
    <text evidence="3">The sequence shown here is derived from an EMBL/GenBank/DDBJ whole genome shotgun (WGS) entry which is preliminary data.</text>
</comment>
<dbReference type="OMA" id="IAQAMME"/>
<evidence type="ECO:0000313" key="3">
    <source>
        <dbReference type="EMBL" id="OVA12614.1"/>
    </source>
</evidence>
<feature type="region of interest" description="Disordered" evidence="1">
    <location>
        <begin position="1"/>
        <end position="48"/>
    </location>
</feature>
<dbReference type="InterPro" id="IPR024752">
    <property type="entry name" value="Myb/SANT-like_dom"/>
</dbReference>
<name>A0A200QQ53_MACCD</name>
<protein>
    <submittedName>
        <fullName evidence="3">Myb/SANT-like domain</fullName>
    </submittedName>
</protein>
<feature type="domain" description="Myb/SANT-like" evidence="2">
    <location>
        <begin position="53"/>
        <end position="146"/>
    </location>
</feature>
<feature type="region of interest" description="Disordered" evidence="1">
    <location>
        <begin position="192"/>
        <end position="257"/>
    </location>
</feature>
<organism evidence="3 4">
    <name type="scientific">Macleaya cordata</name>
    <name type="common">Five-seeded plume-poppy</name>
    <name type="synonym">Bocconia cordata</name>
    <dbReference type="NCBI Taxonomy" id="56857"/>
    <lineage>
        <taxon>Eukaryota</taxon>
        <taxon>Viridiplantae</taxon>
        <taxon>Streptophyta</taxon>
        <taxon>Embryophyta</taxon>
        <taxon>Tracheophyta</taxon>
        <taxon>Spermatophyta</taxon>
        <taxon>Magnoliopsida</taxon>
        <taxon>Ranunculales</taxon>
        <taxon>Papaveraceae</taxon>
        <taxon>Papaveroideae</taxon>
        <taxon>Macleaya</taxon>
    </lineage>
</organism>
<dbReference type="PANTHER" id="PTHR46929:SF3">
    <property type="entry name" value="MYB_SANT-LIKE DOMAIN-CONTAINING PROTEIN"/>
    <property type="match status" value="1"/>
</dbReference>
<keyword evidence="4" id="KW-1185">Reference proteome</keyword>
<dbReference type="Proteomes" id="UP000195402">
    <property type="component" value="Unassembled WGS sequence"/>
</dbReference>
<dbReference type="OrthoDB" id="640899at2759"/>
<sequence>MESSVGSLRSRNRTVHERRLKAEAKKKKGMENTKNRSTPDDNGKEKGARNLLWTTQMDRILIDTLTEQLKLGHRGDNGWKGSAYQEVVEQMNRKLGLVISSDNVRNRLKVWRNHYMAVKDCLSHSGFTWDNTLKMVTASNAVWDEYIKTHKKAAIYRTKYFMNWDEIVPLVCNDQALRNQAKTDRCTDIDTIGNKSLNGRVSRTRRNPIIEDTVADDASDDTHKSTPSPASSSSTSRGGITPLKRKRIHKDEPNLSSSLQSIADSMKSIAQAMMERTRRVDVNELLSELKKVPDIDTMLLFEVAEYLLADFHRASLFFALSTEERKIWLTKRFPLQVCSRDAAWEFTLPRRFMHNLVSLQSQYYVRHMFWFGASGNYFQSYTNKVQLQVNDNA</sequence>
<dbReference type="Pfam" id="PF12776">
    <property type="entry name" value="Myb_DNA-bind_3"/>
    <property type="match status" value="1"/>
</dbReference>
<accession>A0A200QQ53</accession>
<feature type="compositionally biased region" description="Basic and acidic residues" evidence="1">
    <location>
        <begin position="14"/>
        <end position="48"/>
    </location>
</feature>
<reference evidence="3 4" key="1">
    <citation type="journal article" date="2017" name="Mol. Plant">
        <title>The Genome of Medicinal Plant Macleaya cordata Provides New Insights into Benzylisoquinoline Alkaloids Metabolism.</title>
        <authorList>
            <person name="Liu X."/>
            <person name="Liu Y."/>
            <person name="Huang P."/>
            <person name="Ma Y."/>
            <person name="Qing Z."/>
            <person name="Tang Q."/>
            <person name="Cao H."/>
            <person name="Cheng P."/>
            <person name="Zheng Y."/>
            <person name="Yuan Z."/>
            <person name="Zhou Y."/>
            <person name="Liu J."/>
            <person name="Tang Z."/>
            <person name="Zhuo Y."/>
            <person name="Zhang Y."/>
            <person name="Yu L."/>
            <person name="Huang J."/>
            <person name="Yang P."/>
            <person name="Peng Q."/>
            <person name="Zhang J."/>
            <person name="Jiang W."/>
            <person name="Zhang Z."/>
            <person name="Lin K."/>
            <person name="Ro D.K."/>
            <person name="Chen X."/>
            <person name="Xiong X."/>
            <person name="Shang Y."/>
            <person name="Huang S."/>
            <person name="Zeng J."/>
        </authorList>
    </citation>
    <scope>NUCLEOTIDE SEQUENCE [LARGE SCALE GENOMIC DNA]</scope>
    <source>
        <strain evidence="4">cv. BLH2017</strain>
        <tissue evidence="3">Root</tissue>
    </source>
</reference>
<feature type="compositionally biased region" description="Low complexity" evidence="1">
    <location>
        <begin position="225"/>
        <end position="236"/>
    </location>
</feature>
<dbReference type="FunCoup" id="A0A200QQ53">
    <property type="interactions" value="23"/>
</dbReference>
<evidence type="ECO:0000313" key="4">
    <source>
        <dbReference type="Proteomes" id="UP000195402"/>
    </source>
</evidence>
<dbReference type="AlphaFoldDB" id="A0A200QQ53"/>
<dbReference type="InParanoid" id="A0A200QQ53"/>
<proteinExistence type="predicted"/>
<evidence type="ECO:0000259" key="2">
    <source>
        <dbReference type="Pfam" id="PF12776"/>
    </source>
</evidence>
<dbReference type="EMBL" id="MVGT01001373">
    <property type="protein sequence ID" value="OVA12614.1"/>
    <property type="molecule type" value="Genomic_DNA"/>
</dbReference>
<gene>
    <name evidence="3" type="ORF">BVC80_9015g19</name>
</gene>
<evidence type="ECO:0000256" key="1">
    <source>
        <dbReference type="SAM" id="MobiDB-lite"/>
    </source>
</evidence>
<dbReference type="PANTHER" id="PTHR46929">
    <property type="entry name" value="EXPRESSED PROTEIN"/>
    <property type="match status" value="1"/>
</dbReference>